<accession>A0ABU0ZS41</accession>
<keyword evidence="3" id="KW-1185">Reference proteome</keyword>
<comment type="caution">
    <text evidence="2">The sequence shown here is derived from an EMBL/GenBank/DDBJ whole genome shotgun (WGS) entry which is preliminary data.</text>
</comment>
<evidence type="ECO:0000256" key="1">
    <source>
        <dbReference type="SAM" id="MobiDB-lite"/>
    </source>
</evidence>
<name>A0ABU0ZS41_9ACTN</name>
<gene>
    <name evidence="2" type="ORF">RB614_35615</name>
</gene>
<feature type="region of interest" description="Disordered" evidence="1">
    <location>
        <begin position="64"/>
        <end position="86"/>
    </location>
</feature>
<dbReference type="RefSeq" id="WP_308717095.1">
    <property type="nucleotide sequence ID" value="NZ_JAVHUY010000047.1"/>
</dbReference>
<proteinExistence type="predicted"/>
<sequence length="86" mass="9414">MDLNDIIDGNVLAAAVALITLGRYAVRSWQRHPPRRSARSDATRGKPEPVTGQASLVVVIVIREPLQQPPEPPPPPDFWLPEDDAA</sequence>
<dbReference type="Proteomes" id="UP001230908">
    <property type="component" value="Unassembled WGS sequence"/>
</dbReference>
<feature type="region of interest" description="Disordered" evidence="1">
    <location>
        <begin position="30"/>
        <end position="51"/>
    </location>
</feature>
<organism evidence="2 3">
    <name type="scientific">Phytohabitans maris</name>
    <dbReference type="NCBI Taxonomy" id="3071409"/>
    <lineage>
        <taxon>Bacteria</taxon>
        <taxon>Bacillati</taxon>
        <taxon>Actinomycetota</taxon>
        <taxon>Actinomycetes</taxon>
        <taxon>Micromonosporales</taxon>
        <taxon>Micromonosporaceae</taxon>
    </lineage>
</organism>
<evidence type="ECO:0000313" key="2">
    <source>
        <dbReference type="EMBL" id="MDQ7909839.1"/>
    </source>
</evidence>
<feature type="compositionally biased region" description="Basic and acidic residues" evidence="1">
    <location>
        <begin position="38"/>
        <end position="47"/>
    </location>
</feature>
<dbReference type="EMBL" id="JAVHUY010000047">
    <property type="protein sequence ID" value="MDQ7909839.1"/>
    <property type="molecule type" value="Genomic_DNA"/>
</dbReference>
<feature type="compositionally biased region" description="Pro residues" evidence="1">
    <location>
        <begin position="67"/>
        <end position="78"/>
    </location>
</feature>
<evidence type="ECO:0000313" key="3">
    <source>
        <dbReference type="Proteomes" id="UP001230908"/>
    </source>
</evidence>
<reference evidence="2 3" key="1">
    <citation type="submission" date="2023-08" db="EMBL/GenBank/DDBJ databases">
        <title>Phytohabitans sansha sp. nov., isolated from marine sediment.</title>
        <authorList>
            <person name="Zhao Y."/>
            <person name="Yi K."/>
        </authorList>
    </citation>
    <scope>NUCLEOTIDE SEQUENCE [LARGE SCALE GENOMIC DNA]</scope>
    <source>
        <strain evidence="2 3">ZYX-F-186</strain>
    </source>
</reference>
<protein>
    <submittedName>
        <fullName evidence="2">Uncharacterized protein</fullName>
    </submittedName>
</protein>